<dbReference type="SUPFAM" id="SSF53756">
    <property type="entry name" value="UDP-Glycosyltransferase/glycogen phosphorylase"/>
    <property type="match status" value="1"/>
</dbReference>
<dbReference type="Proteomes" id="UP000320643">
    <property type="component" value="Unassembled WGS sequence"/>
</dbReference>
<dbReference type="AlphaFoldDB" id="A0A552V2D3"/>
<comment type="caution">
    <text evidence="1">The sequence shown here is derived from an EMBL/GenBank/DDBJ whole genome shotgun (WGS) entry which is preliminary data.</text>
</comment>
<evidence type="ECO:0000313" key="1">
    <source>
        <dbReference type="EMBL" id="TRW24630.1"/>
    </source>
</evidence>
<gene>
    <name evidence="1" type="ORF">FMM05_08945</name>
</gene>
<keyword evidence="2" id="KW-1185">Reference proteome</keyword>
<proteinExistence type="predicted"/>
<protein>
    <submittedName>
        <fullName evidence="1">Glycosyltransferase family 4 protein</fullName>
    </submittedName>
</protein>
<keyword evidence="1" id="KW-0808">Transferase</keyword>
<dbReference type="Gene3D" id="3.40.50.2000">
    <property type="entry name" value="Glycogen Phosphorylase B"/>
    <property type="match status" value="1"/>
</dbReference>
<sequence length="374" mass="41956">MKVMFLCSSLQPGKDGVGDYNRRLVAELTKKNYQVVLVSCNERQLEADCEEEITEGSSTIKVYRLSGSDSWEHRMNKIQGYLDGFNPDWLSLHYVPYAFHPKGLPAKFVNSIKALRLKARTQIVFHEIWQGESSESTLKDKIIGFVQRRIAFKLIKITNAVHVTTTNDYYKNCFVKRGIKATRIPVFSNMPVGNASGQAVLNTLPAEIDDKDKYVLGVFFGGFHSHKDLAGNLKVLAANIKSQLNKQLVVTHIGRSGGIEQDMEAVKAATGLKCFVLGEWSEQDVADYLWYADVGLSNYPKVLYEKSGSIAALLNNSCPVILLKKSFEADKRVIPEIKEFDESFNLDEFLGQDKSFANKYSVAGSCELYSELFS</sequence>
<accession>A0A552V2D3</accession>
<dbReference type="OrthoDB" id="1100436at2"/>
<dbReference type="GO" id="GO:0016740">
    <property type="term" value="F:transferase activity"/>
    <property type="evidence" value="ECO:0007669"/>
    <property type="project" value="UniProtKB-KW"/>
</dbReference>
<name>A0A552V2D3_9FLAO</name>
<reference evidence="1 2" key="1">
    <citation type="submission" date="2019-07" db="EMBL/GenBank/DDBJ databases">
        <title>Flavobacterium sp. nov., isolated from glacier ice.</title>
        <authorList>
            <person name="Liu Q."/>
            <person name="Xin Y.-H."/>
        </authorList>
    </citation>
    <scope>NUCLEOTIDE SEQUENCE [LARGE SCALE GENOMIC DNA]</scope>
    <source>
        <strain evidence="1 2">ZT4R6</strain>
    </source>
</reference>
<dbReference type="RefSeq" id="WP_143373034.1">
    <property type="nucleotide sequence ID" value="NZ_VJVZ01000005.1"/>
</dbReference>
<evidence type="ECO:0000313" key="2">
    <source>
        <dbReference type="Proteomes" id="UP000320643"/>
    </source>
</evidence>
<organism evidence="1 2">
    <name type="scientific">Flavobacterium zepuense</name>
    <dbReference type="NCBI Taxonomy" id="2593302"/>
    <lineage>
        <taxon>Bacteria</taxon>
        <taxon>Pseudomonadati</taxon>
        <taxon>Bacteroidota</taxon>
        <taxon>Flavobacteriia</taxon>
        <taxon>Flavobacteriales</taxon>
        <taxon>Flavobacteriaceae</taxon>
        <taxon>Flavobacterium</taxon>
    </lineage>
</organism>
<dbReference type="EMBL" id="VJVZ01000005">
    <property type="protein sequence ID" value="TRW24630.1"/>
    <property type="molecule type" value="Genomic_DNA"/>
</dbReference>